<keyword evidence="7" id="KW-1185">Reference proteome</keyword>
<dbReference type="EMBL" id="CABDUW010000503">
    <property type="protein sequence ID" value="VTJ70302.1"/>
    <property type="molecule type" value="Genomic_DNA"/>
</dbReference>
<evidence type="ECO:0000256" key="1">
    <source>
        <dbReference type="ARBA" id="ARBA00005239"/>
    </source>
</evidence>
<dbReference type="InterPro" id="IPR024836">
    <property type="entry name" value="JAKMIP"/>
</dbReference>
<evidence type="ECO:0000259" key="5">
    <source>
        <dbReference type="Pfam" id="PF16034"/>
    </source>
</evidence>
<dbReference type="Pfam" id="PF16034">
    <property type="entry name" value="JAKMIP_CC3"/>
    <property type="match status" value="1"/>
</dbReference>
<dbReference type="GO" id="GO:0008017">
    <property type="term" value="F:microtubule binding"/>
    <property type="evidence" value="ECO:0007669"/>
    <property type="project" value="InterPro"/>
</dbReference>
<feature type="domain" description="Janus kinase and microtubule-interacting protein C-terminal" evidence="5">
    <location>
        <begin position="384"/>
        <end position="548"/>
    </location>
</feature>
<feature type="region of interest" description="Disordered" evidence="4">
    <location>
        <begin position="400"/>
        <end position="420"/>
    </location>
</feature>
<evidence type="ECO:0000313" key="6">
    <source>
        <dbReference type="EMBL" id="VTJ70302.1"/>
    </source>
</evidence>
<gene>
    <name evidence="6" type="ORF">MONAX_5E036826</name>
</gene>
<sequence>MPGLRMEVCKGGCPYVPAARGCDHTTVVGVLMVQTVAQLNGSAPHPSVFTAWNRRPNPCWHGAHSSKDSPPAAPILTGPCTPPGPAPALSVPWQLMQAAVPRHSPGSSGLGKAQGGRRLLASLLDHCRMLRDCPEAPPAAPAVLVPLIELEQQDVPVAGAGWVSRRGVRRLPGPRRIEVECQGTDIQRTTGDPGLEIKQGPQLMVLEPREGLSWKVWQWTHQRPGGHHGHYIDKDRQGRPGPCVQAGLLNLAGGGPALVHTLCHGLERAPHVRARACYWQGSSSEAKSRSGSSVRLLDIYIPPSASTFWVHQDGALIPGWPSWPEVGQPSGPLQGGLGWMWESTADGAVGVHHRQQRGREGPGAAGRALAWGCANALPFGQKPVVVETFFGYDEEASLESDGSSISYQTDRTDQTPCTPDDDLEEGLAKEETELRFRQLTMEYQALQRAYALLQEQTREQLQADMQRAQARVEDLEKALAEQGQDMKWIEEKQALYRRNQELVEKIKQMETEEARLKHEVQDAKDQNELLEFRILELEERERKSPAINFHHTPFVDGKSPLQVYCEAEGVTDILVAELMKKLDILGDNARACLEWAPCIWEESAPGHSSRTRWGLCCVHAPTSS</sequence>
<proteinExistence type="inferred from homology"/>
<evidence type="ECO:0000313" key="7">
    <source>
        <dbReference type="Proteomes" id="UP000335636"/>
    </source>
</evidence>
<comment type="caution">
    <text evidence="6">The sequence shown here is derived from an EMBL/GenBank/DDBJ whole genome shotgun (WGS) entry which is preliminary data.</text>
</comment>
<organism evidence="6 7">
    <name type="scientific">Marmota monax</name>
    <name type="common">Woodchuck</name>
    <dbReference type="NCBI Taxonomy" id="9995"/>
    <lineage>
        <taxon>Eukaryota</taxon>
        <taxon>Metazoa</taxon>
        <taxon>Chordata</taxon>
        <taxon>Craniata</taxon>
        <taxon>Vertebrata</taxon>
        <taxon>Euteleostomi</taxon>
        <taxon>Mammalia</taxon>
        <taxon>Eutheria</taxon>
        <taxon>Euarchontoglires</taxon>
        <taxon>Glires</taxon>
        <taxon>Rodentia</taxon>
        <taxon>Sciuromorpha</taxon>
        <taxon>Sciuridae</taxon>
        <taxon>Xerinae</taxon>
        <taxon>Marmotini</taxon>
        <taxon>Marmota</taxon>
    </lineage>
</organism>
<dbReference type="Proteomes" id="UP000335636">
    <property type="component" value="Unassembled WGS sequence"/>
</dbReference>
<accession>A0A5E4BNQ3</accession>
<comment type="similarity">
    <text evidence="1">Belongs to the JAKMIP family.</text>
</comment>
<protein>
    <recommendedName>
        <fullName evidence="5">Janus kinase and microtubule-interacting protein C-terminal domain-containing protein</fullName>
    </recommendedName>
</protein>
<evidence type="ECO:0000256" key="4">
    <source>
        <dbReference type="SAM" id="MobiDB-lite"/>
    </source>
</evidence>
<evidence type="ECO:0000256" key="2">
    <source>
        <dbReference type="ARBA" id="ARBA00023054"/>
    </source>
</evidence>
<dbReference type="PANTHER" id="PTHR18935:SF9">
    <property type="entry name" value="JANUS KINASE AND MICROTUBULE-INTERACTING PROTEIN 3"/>
    <property type="match status" value="1"/>
</dbReference>
<feature type="coiled-coil region" evidence="3">
    <location>
        <begin position="429"/>
        <end position="540"/>
    </location>
</feature>
<dbReference type="InterPro" id="IPR031994">
    <property type="entry name" value="JAKMIP_C"/>
</dbReference>
<dbReference type="AlphaFoldDB" id="A0A5E4BNQ3"/>
<keyword evidence="2 3" id="KW-0175">Coiled coil</keyword>
<reference evidence="6" key="1">
    <citation type="submission" date="2019-04" db="EMBL/GenBank/DDBJ databases">
        <authorList>
            <person name="Alioto T."/>
            <person name="Alioto T."/>
        </authorList>
    </citation>
    <scope>NUCLEOTIDE SEQUENCE [LARGE SCALE GENOMIC DNA]</scope>
</reference>
<feature type="compositionally biased region" description="Polar residues" evidence="4">
    <location>
        <begin position="400"/>
        <end position="417"/>
    </location>
</feature>
<name>A0A5E4BNQ3_MARMO</name>
<dbReference type="PANTHER" id="PTHR18935">
    <property type="entry name" value="GOLGIN SUBFAMILY A MEMBER 4-LIKE ISOFORM X1"/>
    <property type="match status" value="1"/>
</dbReference>
<evidence type="ECO:0000256" key="3">
    <source>
        <dbReference type="SAM" id="Coils"/>
    </source>
</evidence>
<dbReference type="GO" id="GO:0019900">
    <property type="term" value="F:kinase binding"/>
    <property type="evidence" value="ECO:0007669"/>
    <property type="project" value="InterPro"/>
</dbReference>